<dbReference type="EMBL" id="HG937693">
    <property type="protein sequence ID" value="CDP34674.1"/>
    <property type="molecule type" value="Genomic_DNA"/>
</dbReference>
<gene>
    <name evidence="4" type="ORF">GNLVRS02_ARAD1C17952g</name>
</gene>
<feature type="transmembrane region" description="Helical" evidence="2">
    <location>
        <begin position="109"/>
        <end position="128"/>
    </location>
</feature>
<feature type="transmembrane region" description="Helical" evidence="2">
    <location>
        <begin position="381"/>
        <end position="401"/>
    </location>
</feature>
<dbReference type="Pfam" id="PF03815">
    <property type="entry name" value="LCCL"/>
    <property type="match status" value="1"/>
</dbReference>
<dbReference type="InterPro" id="IPR036609">
    <property type="entry name" value="LCCL_sf"/>
</dbReference>
<evidence type="ECO:0000313" key="4">
    <source>
        <dbReference type="EMBL" id="CDP34674.1"/>
    </source>
</evidence>
<keyword evidence="2" id="KW-1133">Transmembrane helix</keyword>
<feature type="region of interest" description="Disordered" evidence="1">
    <location>
        <begin position="1"/>
        <end position="27"/>
    </location>
</feature>
<feature type="transmembrane region" description="Helical" evidence="2">
    <location>
        <begin position="455"/>
        <end position="476"/>
    </location>
</feature>
<dbReference type="AlphaFoldDB" id="A0A060T1Q3"/>
<evidence type="ECO:0000256" key="2">
    <source>
        <dbReference type="SAM" id="Phobius"/>
    </source>
</evidence>
<sequence length="632" mass="70291">MPSNTIEGDGFASGDSSQQNSASPSQVELEHLLPDDGETGFEISDDEEVQEQRDALEAQEQARPRGRRNWLRVLMDGPEKPIEPHVTLIFPGIQSFPTKFWQSKSKRTFKLAVCGYLAIWAVIFYFLANASALAKPFIDEEPVQLIGCGQSRQIWRGRDSYCGIDGENCVHPEGQEIRFKCVADCRKESWTYAQVPVGDYGSIYRPYVIGSNNSYRADSFVCGAAVHHGAISDVTGGCGIIRFKGRASGFDSSTQNGITSLEYDGDFVDSYEFVDIPKNSKCKGCKDLRHVTVGFNIVASYVYGYFVSHPALFLWPMFLVGFWTVILASNPPLQYDAPSNVLQNAELVSLAARRLLPGMLCAYVLYVYAVRPQLKNLDAHLSRAVFWVSFFWIGILENYVFGLLPIDRLTVEDLNKQAGAWTALFIIVTLILSIAIGQAYIIWRMGKFSPYIKLYGGFVLGLLLLSFIPHQTLRIHHYIMALLLLPGTGFKTTPSMAYQGILMGLFISGVSRWGFDSIIQTYEQLRRGAPLLYGGVPELAQPIVSNNFTSILWTPALSNASSTLWDRFSLVVNDVERYRGSLPEFNLTLVPDTAVYYIRVAFASADMTGDYTKAGILDIANGNWTAPPEGVI</sequence>
<dbReference type="PhylomeDB" id="A0A060T1Q3"/>
<reference evidence="4" key="1">
    <citation type="submission" date="2014-02" db="EMBL/GenBank/DDBJ databases">
        <authorList>
            <person name="Genoscope - CEA"/>
        </authorList>
    </citation>
    <scope>NUCLEOTIDE SEQUENCE</scope>
    <source>
        <strain evidence="4">LS3</strain>
    </source>
</reference>
<dbReference type="PANTHER" id="PTHR31331">
    <property type="entry name" value="LCCL DOMAIN PROTEIN (AFU_ORTHOLOGUE AFUA_5G08630)"/>
    <property type="match status" value="1"/>
</dbReference>
<keyword evidence="2" id="KW-0472">Membrane</keyword>
<feature type="transmembrane region" description="Helical" evidence="2">
    <location>
        <begin position="351"/>
        <end position="369"/>
    </location>
</feature>
<feature type="compositionally biased region" description="Polar residues" evidence="1">
    <location>
        <begin position="14"/>
        <end position="26"/>
    </location>
</feature>
<evidence type="ECO:0000256" key="1">
    <source>
        <dbReference type="SAM" id="MobiDB-lite"/>
    </source>
</evidence>
<dbReference type="PROSITE" id="PS50820">
    <property type="entry name" value="LCCL"/>
    <property type="match status" value="1"/>
</dbReference>
<dbReference type="SUPFAM" id="SSF69848">
    <property type="entry name" value="LCCL domain"/>
    <property type="match status" value="1"/>
</dbReference>
<dbReference type="Gene3D" id="2.170.130.20">
    <property type="entry name" value="LCCL-like domain"/>
    <property type="match status" value="1"/>
</dbReference>
<organism evidence="4">
    <name type="scientific">Blastobotrys adeninivorans</name>
    <name type="common">Yeast</name>
    <name type="synonym">Arxula adeninivorans</name>
    <dbReference type="NCBI Taxonomy" id="409370"/>
    <lineage>
        <taxon>Eukaryota</taxon>
        <taxon>Fungi</taxon>
        <taxon>Dikarya</taxon>
        <taxon>Ascomycota</taxon>
        <taxon>Saccharomycotina</taxon>
        <taxon>Dipodascomycetes</taxon>
        <taxon>Dipodascales</taxon>
        <taxon>Trichomonascaceae</taxon>
        <taxon>Blastobotrys</taxon>
    </lineage>
</organism>
<feature type="transmembrane region" description="Helical" evidence="2">
    <location>
        <begin position="313"/>
        <end position="331"/>
    </location>
</feature>
<keyword evidence="2" id="KW-0812">Transmembrane</keyword>
<dbReference type="PANTHER" id="PTHR31331:SF1">
    <property type="entry name" value="CYSTEINE RICH SECRETORY PROTEIN LCCL DOMAIN CONTAINING 2"/>
    <property type="match status" value="1"/>
</dbReference>
<protein>
    <submittedName>
        <fullName evidence="4">ARAD1C17952p</fullName>
    </submittedName>
</protein>
<feature type="transmembrane region" description="Helical" evidence="2">
    <location>
        <begin position="421"/>
        <end position="443"/>
    </location>
</feature>
<feature type="domain" description="LCCL" evidence="3">
    <location>
        <begin position="207"/>
        <end position="261"/>
    </location>
</feature>
<proteinExistence type="predicted"/>
<evidence type="ECO:0000259" key="3">
    <source>
        <dbReference type="PROSITE" id="PS50820"/>
    </source>
</evidence>
<dbReference type="InterPro" id="IPR051957">
    <property type="entry name" value="CRISP-LCCL_domain"/>
</dbReference>
<accession>A0A060T1Q3</accession>
<reference evidence="4" key="2">
    <citation type="submission" date="2014-06" db="EMBL/GenBank/DDBJ databases">
        <title>The complete genome of Blastobotrys (Arxula) adeninivorans LS3 - a yeast of biotechnological interest.</title>
        <authorList>
            <person name="Kunze G."/>
            <person name="Gaillardin C."/>
            <person name="Czernicka M."/>
            <person name="Durrens P."/>
            <person name="Martin T."/>
            <person name="Boer E."/>
            <person name="Gabaldon T."/>
            <person name="Cruz J."/>
            <person name="Talla E."/>
            <person name="Marck C."/>
            <person name="Goffeau A."/>
            <person name="Barbe V."/>
            <person name="Baret P."/>
            <person name="Baronian K."/>
            <person name="Beier S."/>
            <person name="Bleykasten C."/>
            <person name="Bode R."/>
            <person name="Casaregola S."/>
            <person name="Despons L."/>
            <person name="Fairhead C."/>
            <person name="Giersberg M."/>
            <person name="Gierski P."/>
            <person name="Hahnel U."/>
            <person name="Hartmann A."/>
            <person name="Jankowska D."/>
            <person name="Jubin C."/>
            <person name="Jung P."/>
            <person name="Lafontaine I."/>
            <person name="Leh-Louis V."/>
            <person name="Lemaire M."/>
            <person name="Marcet-Houben M."/>
            <person name="Mascher M."/>
            <person name="Morel G."/>
            <person name="Richard G.-F."/>
            <person name="Riechen J."/>
            <person name="Sacerdot C."/>
            <person name="Sarkar A."/>
            <person name="Savel G."/>
            <person name="Schacherer J."/>
            <person name="Sherman D."/>
            <person name="Straub M.-L."/>
            <person name="Stein N."/>
            <person name="Thierry A."/>
            <person name="Trautwein-Schult A."/>
            <person name="Westhof E."/>
            <person name="Worch S."/>
            <person name="Dujon B."/>
            <person name="Souciet J.-L."/>
            <person name="Wincker P."/>
            <person name="Scholz U."/>
            <person name="Neuveglise N."/>
        </authorList>
    </citation>
    <scope>NUCLEOTIDE SEQUENCE</scope>
    <source>
        <strain evidence="4">LS3</strain>
    </source>
</reference>
<name>A0A060T1Q3_BLAAD</name>
<dbReference type="InterPro" id="IPR004043">
    <property type="entry name" value="LCCL"/>
</dbReference>
<dbReference type="SMART" id="SM00603">
    <property type="entry name" value="LCCL"/>
    <property type="match status" value="1"/>
</dbReference>